<reference evidence="1 2" key="1">
    <citation type="submission" date="2015-11" db="EMBL/GenBank/DDBJ databases">
        <title>Butyribacter intestini gen. nov., sp. nov., a butyric acid-producing bacterium of the family Lachnospiraceae isolated from the human faeces.</title>
        <authorList>
            <person name="Zou Y."/>
            <person name="Xue W."/>
            <person name="Luo G."/>
            <person name="Lv M."/>
        </authorList>
    </citation>
    <scope>NUCLEOTIDE SEQUENCE [LARGE SCALE GENOMIC DNA]</scope>
    <source>
        <strain evidence="1 2">ACET-33324</strain>
    </source>
</reference>
<dbReference type="Proteomes" id="UP000054874">
    <property type="component" value="Unassembled WGS sequence"/>
</dbReference>
<protein>
    <submittedName>
        <fullName evidence="1">Uncharacterized protein</fullName>
    </submittedName>
</protein>
<accession>A0A0V8QEL2</accession>
<dbReference type="STRING" id="290052.ASU35_01670"/>
<dbReference type="EMBL" id="LNAM01000153">
    <property type="protein sequence ID" value="KSV59053.1"/>
    <property type="molecule type" value="Genomic_DNA"/>
</dbReference>
<dbReference type="RefSeq" id="WP_058352688.1">
    <property type="nucleotide sequence ID" value="NZ_CABMMD010000153.1"/>
</dbReference>
<dbReference type="AlphaFoldDB" id="A0A0V8QEL2"/>
<evidence type="ECO:0000313" key="2">
    <source>
        <dbReference type="Proteomes" id="UP000054874"/>
    </source>
</evidence>
<comment type="caution">
    <text evidence="1">The sequence shown here is derived from an EMBL/GenBank/DDBJ whole genome shotgun (WGS) entry which is preliminary data.</text>
</comment>
<evidence type="ECO:0000313" key="1">
    <source>
        <dbReference type="EMBL" id="KSV59053.1"/>
    </source>
</evidence>
<organism evidence="1 2">
    <name type="scientific">Acetivibrio ethanolgignens</name>
    <dbReference type="NCBI Taxonomy" id="290052"/>
    <lineage>
        <taxon>Bacteria</taxon>
        <taxon>Bacillati</taxon>
        <taxon>Bacillota</taxon>
        <taxon>Clostridia</taxon>
        <taxon>Eubacteriales</taxon>
        <taxon>Oscillospiraceae</taxon>
        <taxon>Acetivibrio</taxon>
    </lineage>
</organism>
<keyword evidence="2" id="KW-1185">Reference proteome</keyword>
<sequence length="160" mass="18528">MMELISALIGVIGVVIGWILNELTTVIRERPKLCFQMVVTPDSELTEKEYRVKTSPSEHGIEIFNMGEKPFVLENFEICYKKRLLVDCHMPEENRIILPYHNAIYTLSEQEADAMQWHCQKEHFEECKVIAYSVDGKKAKGKLPVPLFAIRANFRDAWVV</sequence>
<dbReference type="OrthoDB" id="2083563at2"/>
<name>A0A0V8QEL2_9FIRM</name>
<gene>
    <name evidence="1" type="ORF">ASU35_01670</name>
</gene>
<proteinExistence type="predicted"/>